<feature type="transmembrane region" description="Helical" evidence="8">
    <location>
        <begin position="443"/>
        <end position="464"/>
    </location>
</feature>
<dbReference type="InterPro" id="IPR019127">
    <property type="entry name" value="Exosortase"/>
</dbReference>
<dbReference type="NCBIfam" id="TIGR04162">
    <property type="entry name" value="exo_VPEID"/>
    <property type="match status" value="1"/>
</dbReference>
<dbReference type="HOGENOM" id="CLU_037120_0_0_6"/>
<dbReference type="GO" id="GO:0005886">
    <property type="term" value="C:plasma membrane"/>
    <property type="evidence" value="ECO:0007669"/>
    <property type="project" value="UniProtKB-SubCell"/>
</dbReference>
<feature type="transmembrane region" description="Helical" evidence="8">
    <location>
        <begin position="100"/>
        <end position="120"/>
    </location>
</feature>
<dbReference type="GO" id="GO:0080120">
    <property type="term" value="P:CAAX-box protein maturation"/>
    <property type="evidence" value="ECO:0007669"/>
    <property type="project" value="UniProtKB-ARBA"/>
</dbReference>
<feature type="transmembrane region" description="Helical" evidence="8">
    <location>
        <begin position="132"/>
        <end position="155"/>
    </location>
</feature>
<keyword evidence="3 10" id="KW-0645">Protease</keyword>
<evidence type="ECO:0000256" key="7">
    <source>
        <dbReference type="ARBA" id="ARBA00023136"/>
    </source>
</evidence>
<evidence type="ECO:0000313" key="10">
    <source>
        <dbReference type="EMBL" id="EGW20764.1"/>
    </source>
</evidence>
<keyword evidence="4 8" id="KW-0812">Transmembrane</keyword>
<evidence type="ECO:0000256" key="5">
    <source>
        <dbReference type="ARBA" id="ARBA00022801"/>
    </source>
</evidence>
<feature type="transmembrane region" description="Helical" evidence="8">
    <location>
        <begin position="167"/>
        <end position="187"/>
    </location>
</feature>
<dbReference type="NCBIfam" id="TIGR04178">
    <property type="entry name" value="exo_archaeo"/>
    <property type="match status" value="1"/>
</dbReference>
<feature type="transmembrane region" description="Helical" evidence="8">
    <location>
        <begin position="305"/>
        <end position="330"/>
    </location>
</feature>
<dbReference type="InterPro" id="IPR026420">
    <property type="entry name" value="Exo_VPEID"/>
</dbReference>
<evidence type="ECO:0000256" key="2">
    <source>
        <dbReference type="ARBA" id="ARBA00022475"/>
    </source>
</evidence>
<organism evidence="10 11">
    <name type="scientific">Methylobacter tundripaludum (strain ATCC BAA-1195 / DSM 17260 / SV96)</name>
    <dbReference type="NCBI Taxonomy" id="697282"/>
    <lineage>
        <taxon>Bacteria</taxon>
        <taxon>Pseudomonadati</taxon>
        <taxon>Pseudomonadota</taxon>
        <taxon>Gammaproteobacteria</taxon>
        <taxon>Methylococcales</taxon>
        <taxon>Methylococcaceae</taxon>
        <taxon>Methylobacter</taxon>
    </lineage>
</organism>
<dbReference type="STRING" id="697282.Mettu_3913"/>
<feature type="domain" description="CAAX prenyl protease 2/Lysostaphin resistance protein A-like" evidence="9">
    <location>
        <begin position="448"/>
        <end position="542"/>
    </location>
</feature>
<keyword evidence="5" id="KW-0378">Hydrolase</keyword>
<dbReference type="RefSeq" id="WP_006893145.1">
    <property type="nucleotide sequence ID" value="NZ_JH109153.1"/>
</dbReference>
<evidence type="ECO:0000256" key="6">
    <source>
        <dbReference type="ARBA" id="ARBA00022989"/>
    </source>
</evidence>
<keyword evidence="7 8" id="KW-0472">Membrane</keyword>
<keyword evidence="11" id="KW-1185">Reference proteome</keyword>
<dbReference type="Pfam" id="PF02517">
    <property type="entry name" value="Rce1-like"/>
    <property type="match status" value="1"/>
</dbReference>
<dbReference type="OrthoDB" id="9787923at2"/>
<feature type="transmembrane region" description="Helical" evidence="8">
    <location>
        <begin position="274"/>
        <end position="299"/>
    </location>
</feature>
<feature type="transmembrane region" description="Helical" evidence="8">
    <location>
        <begin position="20"/>
        <end position="42"/>
    </location>
</feature>
<dbReference type="NCBIfam" id="TIGR03008">
    <property type="entry name" value="pepcterm_CAAX"/>
    <property type="match status" value="1"/>
</dbReference>
<evidence type="ECO:0000256" key="4">
    <source>
        <dbReference type="ARBA" id="ARBA00022692"/>
    </source>
</evidence>
<dbReference type="InterPro" id="IPR026392">
    <property type="entry name" value="Exo/Archaeosortase_dom"/>
</dbReference>
<dbReference type="InterPro" id="IPR003675">
    <property type="entry name" value="Rce1/LyrA-like_dom"/>
</dbReference>
<protein>
    <submittedName>
        <fullName evidence="10">CAAX prenyl protease-related protein</fullName>
    </submittedName>
</protein>
<dbReference type="Proteomes" id="UP000004664">
    <property type="component" value="Unassembled WGS sequence"/>
</dbReference>
<evidence type="ECO:0000256" key="1">
    <source>
        <dbReference type="ARBA" id="ARBA00004651"/>
    </source>
</evidence>
<name>G3J0P2_METTV</name>
<dbReference type="GO" id="GO:0004175">
    <property type="term" value="F:endopeptidase activity"/>
    <property type="evidence" value="ECO:0007669"/>
    <property type="project" value="UniProtKB-ARBA"/>
</dbReference>
<feature type="transmembrane region" description="Helical" evidence="8">
    <location>
        <begin position="532"/>
        <end position="553"/>
    </location>
</feature>
<keyword evidence="6 8" id="KW-1133">Transmembrane helix</keyword>
<feature type="transmembrane region" description="Helical" evidence="8">
    <location>
        <begin position="239"/>
        <end position="262"/>
    </location>
</feature>
<feature type="transmembrane region" description="Helical" evidence="8">
    <location>
        <begin position="378"/>
        <end position="394"/>
    </location>
</feature>
<sequence>MISEYVMPVNMPVTSKRLAIRWMALLAIMAFELIVITAQYEVPLLLVNNANWSAWLFHFSKEIWSLSLWIFCACLLIASPRLKLILSNLQEQSSDYRWSVWLAFHILAFIAFAIITALIFETPTNPARLSTLWFTGWFALASATLLLWLLALAPGHFWLRLIRQEQMSLLLGCLLGLCAWMLIGMLVRQEAPLGQKEFWNSLAVPTLQLVHSLLGWVYSDLVYQPERFLLGTADFQVEISYACSGIEGISLITVFLAIYLWLFRKELRFPQAFWLFPLGIITIWLANALRIAILVVIGASFSSEIAAWGFHAQAGWIAFTLIALGAIALSNRLQFFAATQPDVPVSTGKPLAVALLVPFLVLMAVSMVTSAFSSGFDTLYPLRVVAIVIALYYFRKAYAGLGWRWTWHAPAIGAAVFIIWILLEPDIDSSKTALSQGLAELTSGSAAAWLVFRVLGSVITVPLAEELAFRGYLIRKLIAKDFENVPLVQFSWFSFMLTSVLFGLLHERWIAGTLAGMCYALALYRRGQIGDAVIAHMTTNALIAIFVLTQARWSLWS</sequence>
<evidence type="ECO:0000313" key="11">
    <source>
        <dbReference type="Proteomes" id="UP000004664"/>
    </source>
</evidence>
<dbReference type="eggNOG" id="COG1266">
    <property type="taxonomic scope" value="Bacteria"/>
</dbReference>
<gene>
    <name evidence="10" type="ORF">Mettu_3913</name>
</gene>
<feature type="transmembrane region" description="Helical" evidence="8">
    <location>
        <begin position="351"/>
        <end position="372"/>
    </location>
</feature>
<dbReference type="AlphaFoldDB" id="G3J0P2"/>
<accession>G3J0P2</accession>
<feature type="transmembrane region" description="Helical" evidence="8">
    <location>
        <begin position="485"/>
        <end position="503"/>
    </location>
</feature>
<feature type="transmembrane region" description="Helical" evidence="8">
    <location>
        <begin position="63"/>
        <end position="80"/>
    </location>
</feature>
<dbReference type="InterPro" id="IPR014346">
    <property type="entry name" value="Prenyl_protease-related"/>
</dbReference>
<evidence type="ECO:0000256" key="8">
    <source>
        <dbReference type="SAM" id="Phobius"/>
    </source>
</evidence>
<keyword evidence="2" id="KW-1003">Cell membrane</keyword>
<evidence type="ECO:0000256" key="3">
    <source>
        <dbReference type="ARBA" id="ARBA00022670"/>
    </source>
</evidence>
<comment type="subcellular location">
    <subcellularLocation>
        <location evidence="1">Cell membrane</location>
        <topology evidence="1">Multi-pass membrane protein</topology>
    </subcellularLocation>
</comment>
<dbReference type="Pfam" id="PF09721">
    <property type="entry name" value="Exosortase_EpsH"/>
    <property type="match status" value="1"/>
</dbReference>
<proteinExistence type="predicted"/>
<evidence type="ECO:0000259" key="9">
    <source>
        <dbReference type="Pfam" id="PF02517"/>
    </source>
</evidence>
<feature type="transmembrane region" description="Helical" evidence="8">
    <location>
        <begin position="406"/>
        <end position="423"/>
    </location>
</feature>
<dbReference type="GO" id="GO:0006508">
    <property type="term" value="P:proteolysis"/>
    <property type="evidence" value="ECO:0007669"/>
    <property type="project" value="UniProtKB-KW"/>
</dbReference>
<dbReference type="EMBL" id="JH109153">
    <property type="protein sequence ID" value="EGW20764.1"/>
    <property type="molecule type" value="Genomic_DNA"/>
</dbReference>
<reference evidence="10 11" key="1">
    <citation type="submission" date="2011-06" db="EMBL/GenBank/DDBJ databases">
        <title>Genomic sequence of Methylobacter tundripaludum SV96.</title>
        <authorList>
            <consortium name="US DOE Joint Genome Institute"/>
            <person name="Lucas S."/>
            <person name="Han J."/>
            <person name="Lapidus A."/>
            <person name="Cheng J.-F."/>
            <person name="Goodwin L."/>
            <person name="Pitluck S."/>
            <person name="Held B."/>
            <person name="Detter J.C."/>
            <person name="Han C."/>
            <person name="Tapia R."/>
            <person name="Land M."/>
            <person name="Hauser L."/>
            <person name="Kyrpides N."/>
            <person name="Ivanova N."/>
            <person name="Ovchinnikova G."/>
            <person name="Pagani I."/>
            <person name="Klotz M.G."/>
            <person name="Dispirito A.A."/>
            <person name="Murrell J.C."/>
            <person name="Dunfield P."/>
            <person name="Kalyuzhnaya M.G."/>
            <person name="Svenning M."/>
            <person name="Trotsenko Y.A."/>
            <person name="Stein L.Y."/>
            <person name="Woyke T."/>
        </authorList>
    </citation>
    <scope>NUCLEOTIDE SEQUENCE [LARGE SCALE GENOMIC DNA]</scope>
    <source>
        <strain evidence="11">ATCC BAA-1195 / DSM 17260 / SV96</strain>
    </source>
</reference>